<organism evidence="2 3">
    <name type="scientific">Gigaspora margarita</name>
    <dbReference type="NCBI Taxonomy" id="4874"/>
    <lineage>
        <taxon>Eukaryota</taxon>
        <taxon>Fungi</taxon>
        <taxon>Fungi incertae sedis</taxon>
        <taxon>Mucoromycota</taxon>
        <taxon>Glomeromycotina</taxon>
        <taxon>Glomeromycetes</taxon>
        <taxon>Diversisporales</taxon>
        <taxon>Gigasporaceae</taxon>
        <taxon>Gigaspora</taxon>
    </lineage>
</organism>
<proteinExistence type="predicted"/>
<protein>
    <submittedName>
        <fullName evidence="2">SPRY-domain-containing protein</fullName>
    </submittedName>
</protein>
<dbReference type="Pfam" id="PF00622">
    <property type="entry name" value="SPRY"/>
    <property type="match status" value="1"/>
</dbReference>
<dbReference type="InterPro" id="IPR013320">
    <property type="entry name" value="ConA-like_dom_sf"/>
</dbReference>
<accession>A0A8H4AFW9</accession>
<dbReference type="Gene3D" id="2.60.120.920">
    <property type="match status" value="1"/>
</dbReference>
<dbReference type="InterPro" id="IPR003877">
    <property type="entry name" value="SPRY_dom"/>
</dbReference>
<feature type="domain" description="SPRY" evidence="1">
    <location>
        <begin position="52"/>
        <end position="104"/>
    </location>
</feature>
<reference evidence="2 3" key="1">
    <citation type="journal article" date="2019" name="Environ. Microbiol.">
        <title>At the nexus of three kingdoms: the genome of the mycorrhizal fungus Gigaspora margarita provides insights into plant, endobacterial and fungal interactions.</title>
        <authorList>
            <person name="Venice F."/>
            <person name="Ghignone S."/>
            <person name="Salvioli di Fossalunga A."/>
            <person name="Amselem J."/>
            <person name="Novero M."/>
            <person name="Xianan X."/>
            <person name="Sedzielewska Toro K."/>
            <person name="Morin E."/>
            <person name="Lipzen A."/>
            <person name="Grigoriev I.V."/>
            <person name="Henrissat B."/>
            <person name="Martin F.M."/>
            <person name="Bonfante P."/>
        </authorList>
    </citation>
    <scope>NUCLEOTIDE SEQUENCE [LARGE SCALE GENOMIC DNA]</scope>
    <source>
        <strain evidence="2 3">BEG34</strain>
    </source>
</reference>
<dbReference type="AlphaFoldDB" id="A0A8H4AFW9"/>
<sequence>MEPSTKWNIDDKFKHLDVEFDGLRVRYKGPGRNWFDSAMIRANNPIPQCELFYFEVKIIDEGENGIIGIGFCEKTTELCTLPGWGDYSWGYRGDNGNIFCHSGGACEEVRRGQELYELERIKIRKARLNCPDLERMRFEFFWNEFLCESTISEEKELKRIFLEVWPKLKFEEGLEWFIKESIIDKNESAWEYKWKPRLKIFDFEIFEKEDLLFLKLKSDDEITLKIKDLERNGEDDLRRLERELRVFSVGKSIRLLWIY</sequence>
<dbReference type="EMBL" id="WTPW01000660">
    <property type="protein sequence ID" value="KAF0490689.1"/>
    <property type="molecule type" value="Genomic_DNA"/>
</dbReference>
<dbReference type="Proteomes" id="UP000439903">
    <property type="component" value="Unassembled WGS sequence"/>
</dbReference>
<dbReference type="SUPFAM" id="SSF49899">
    <property type="entry name" value="Concanavalin A-like lectins/glucanases"/>
    <property type="match status" value="1"/>
</dbReference>
<gene>
    <name evidence="2" type="ORF">F8M41_021901</name>
</gene>
<dbReference type="PANTHER" id="PTHR12864">
    <property type="entry name" value="RAN BINDING PROTEIN 9-RELATED"/>
    <property type="match status" value="1"/>
</dbReference>
<dbReference type="InterPro" id="IPR050618">
    <property type="entry name" value="Ubq-SigPath_Reg"/>
</dbReference>
<evidence type="ECO:0000313" key="3">
    <source>
        <dbReference type="Proteomes" id="UP000439903"/>
    </source>
</evidence>
<keyword evidence="3" id="KW-1185">Reference proteome</keyword>
<name>A0A8H4AFW9_GIGMA</name>
<dbReference type="OrthoDB" id="25503at2759"/>
<evidence type="ECO:0000259" key="1">
    <source>
        <dbReference type="Pfam" id="PF00622"/>
    </source>
</evidence>
<dbReference type="InterPro" id="IPR043136">
    <property type="entry name" value="B30.2/SPRY_sf"/>
</dbReference>
<comment type="caution">
    <text evidence="2">The sequence shown here is derived from an EMBL/GenBank/DDBJ whole genome shotgun (WGS) entry which is preliminary data.</text>
</comment>
<evidence type="ECO:0000313" key="2">
    <source>
        <dbReference type="EMBL" id="KAF0490689.1"/>
    </source>
</evidence>